<accession>A0A0F9NKA7</accession>
<dbReference type="PANTHER" id="PTHR19328:SF75">
    <property type="entry name" value="ALDOSE SUGAR DEHYDROGENASE YLII"/>
    <property type="match status" value="1"/>
</dbReference>
<dbReference type="SUPFAM" id="SSF50952">
    <property type="entry name" value="Soluble quinoprotein glucose dehydrogenase"/>
    <property type="match status" value="1"/>
</dbReference>
<proteinExistence type="predicted"/>
<feature type="non-terminal residue" evidence="2">
    <location>
        <position position="203"/>
    </location>
</feature>
<dbReference type="Gene3D" id="2.120.10.30">
    <property type="entry name" value="TolB, C-terminal domain"/>
    <property type="match status" value="1"/>
</dbReference>
<comment type="caution">
    <text evidence="2">The sequence shown here is derived from an EMBL/GenBank/DDBJ whole genome shotgun (WGS) entry which is preliminary data.</text>
</comment>
<dbReference type="InterPro" id="IPR011042">
    <property type="entry name" value="6-blade_b-propeller_TolB-like"/>
</dbReference>
<evidence type="ECO:0000313" key="2">
    <source>
        <dbReference type="EMBL" id="KKN18319.1"/>
    </source>
</evidence>
<dbReference type="PANTHER" id="PTHR19328">
    <property type="entry name" value="HEDGEHOG-INTERACTING PROTEIN"/>
    <property type="match status" value="1"/>
</dbReference>
<protein>
    <recommendedName>
        <fullName evidence="1">Glucose/Sorbosone dehydrogenase domain-containing protein</fullName>
    </recommendedName>
</protein>
<dbReference type="Pfam" id="PF07995">
    <property type="entry name" value="GSDH"/>
    <property type="match status" value="1"/>
</dbReference>
<reference evidence="2" key="1">
    <citation type="journal article" date="2015" name="Nature">
        <title>Complex archaea that bridge the gap between prokaryotes and eukaryotes.</title>
        <authorList>
            <person name="Spang A."/>
            <person name="Saw J.H."/>
            <person name="Jorgensen S.L."/>
            <person name="Zaremba-Niedzwiedzka K."/>
            <person name="Martijn J."/>
            <person name="Lind A.E."/>
            <person name="van Eijk R."/>
            <person name="Schleper C."/>
            <person name="Guy L."/>
            <person name="Ettema T.J."/>
        </authorList>
    </citation>
    <scope>NUCLEOTIDE SEQUENCE</scope>
</reference>
<evidence type="ECO:0000259" key="1">
    <source>
        <dbReference type="Pfam" id="PF07995"/>
    </source>
</evidence>
<dbReference type="EMBL" id="LAZR01003439">
    <property type="protein sequence ID" value="KKN18319.1"/>
    <property type="molecule type" value="Genomic_DNA"/>
</dbReference>
<dbReference type="AlphaFoldDB" id="A0A0F9NKA7"/>
<dbReference type="InterPro" id="IPR011041">
    <property type="entry name" value="Quinoprot_gluc/sorb_DH_b-prop"/>
</dbReference>
<gene>
    <name evidence="2" type="ORF">LCGC14_0957030</name>
</gene>
<sequence>MKFIISLLALLLFYQPVFGTQTVTTETLAKGLGVPWGMAVMPDNTLLITQREGQLSQLNLKTGSLTSITGLPAIKVSGQGGLFDVALSPDYANSQWIYFTYSKDVSGQAATTLARAKLVDKHLVDWQDILVTKSTTDTNYHFGGRIAFDNNKHIFVSVGERGFRPNAQDLSTHAGAILRLNLDGSVPTDNPFVGNKNALPEIW</sequence>
<name>A0A0F9NKA7_9ZZZZ</name>
<feature type="domain" description="Glucose/Sorbosone dehydrogenase" evidence="1">
    <location>
        <begin position="34"/>
        <end position="203"/>
    </location>
</feature>
<organism evidence="2">
    <name type="scientific">marine sediment metagenome</name>
    <dbReference type="NCBI Taxonomy" id="412755"/>
    <lineage>
        <taxon>unclassified sequences</taxon>
        <taxon>metagenomes</taxon>
        <taxon>ecological metagenomes</taxon>
    </lineage>
</organism>
<dbReference type="InterPro" id="IPR012938">
    <property type="entry name" value="Glc/Sorbosone_DH"/>
</dbReference>